<accession>E8LJ39</accession>
<evidence type="ECO:0000313" key="1">
    <source>
        <dbReference type="EMBL" id="EFY07463.1"/>
    </source>
</evidence>
<dbReference type="RefSeq" id="WP_009142927.1">
    <property type="nucleotide sequence ID" value="NZ_GL830971.1"/>
</dbReference>
<dbReference type="AlphaFoldDB" id="E8LJ39"/>
<dbReference type="Proteomes" id="UP000018458">
    <property type="component" value="Unassembled WGS sequence"/>
</dbReference>
<sequence>MSICSADVKHLLVALLFIVFTTYNSYAAGTFEDQVYKEFKSSINSDEVYDGALNSFHFKSEVKRQLLKEHLKLLFSNDALVDEFWLELKSLLGRPITNNPNDINLIVKNSALVAMSYVENLSTKGMLRLSANERKEYFMQTYEITNFMDDRTCAAFQFGNDFIDPLKIREVLIDYYNSLSDAEVRHKLALVRKAVFAELDKYPMPKIITSNDLYLADQAMSSALENWAATASKEEIQNFVLVLSNPSAYSYRDQCHAAKTFLEIVIGMDGAYADINRIQILQSIIR</sequence>
<comment type="caution">
    <text evidence="1">The sequence shown here is derived from an EMBL/GenBank/DDBJ whole genome shotgun (WGS) entry which is preliminary data.</text>
</comment>
<reference evidence="1 2" key="1">
    <citation type="submission" date="2011-01" db="EMBL/GenBank/DDBJ databases">
        <authorList>
            <person name="Weinstock G."/>
            <person name="Sodergren E."/>
            <person name="Clifton S."/>
            <person name="Fulton L."/>
            <person name="Fulton B."/>
            <person name="Courtney L."/>
            <person name="Fronick C."/>
            <person name="Harrison M."/>
            <person name="Strong C."/>
            <person name="Farmer C."/>
            <person name="Delahaunty K."/>
            <person name="Markovic C."/>
            <person name="Hall O."/>
            <person name="Minx P."/>
            <person name="Tomlinson C."/>
            <person name="Mitreva M."/>
            <person name="Hou S."/>
            <person name="Chen J."/>
            <person name="Wollam A."/>
            <person name="Pepin K.H."/>
            <person name="Johnson M."/>
            <person name="Bhonagiri V."/>
            <person name="Zhang X."/>
            <person name="Suruliraj S."/>
            <person name="Warren W."/>
            <person name="Chinwalla A."/>
            <person name="Mardis E.R."/>
            <person name="Wilson R.K."/>
        </authorList>
    </citation>
    <scope>NUCLEOTIDE SEQUENCE [LARGE SCALE GENOMIC DNA]</scope>
    <source>
        <strain evidence="2">DSM 22608 / JCM 16073 / KCTC 15190 / YIT 12066</strain>
    </source>
</reference>
<protein>
    <submittedName>
        <fullName evidence="1">Uncharacterized protein</fullName>
    </submittedName>
</protein>
<organism evidence="1 2">
    <name type="scientific">Succinatimonas hippei (strain DSM 22608 / JCM 16073 / KCTC 15190 / YIT 12066)</name>
    <dbReference type="NCBI Taxonomy" id="762983"/>
    <lineage>
        <taxon>Bacteria</taxon>
        <taxon>Pseudomonadati</taxon>
        <taxon>Pseudomonadota</taxon>
        <taxon>Gammaproteobacteria</taxon>
        <taxon>Aeromonadales</taxon>
        <taxon>Succinivibrionaceae</taxon>
        <taxon>Succinatimonas</taxon>
    </lineage>
</organism>
<proteinExistence type="predicted"/>
<name>E8LJ39_SUCHY</name>
<keyword evidence="2" id="KW-1185">Reference proteome</keyword>
<dbReference type="HOGENOM" id="CLU_972961_0_0_6"/>
<evidence type="ECO:0000313" key="2">
    <source>
        <dbReference type="Proteomes" id="UP000018458"/>
    </source>
</evidence>
<gene>
    <name evidence="1" type="ORF">HMPREF9444_00713</name>
</gene>
<dbReference type="EMBL" id="AEVO01000034">
    <property type="protein sequence ID" value="EFY07463.1"/>
    <property type="molecule type" value="Genomic_DNA"/>
</dbReference>